<gene>
    <name evidence="5" type="ORF">M5X19_24090</name>
</gene>
<name>A0ABT4GIE0_9BACL</name>
<dbReference type="PANTHER" id="PTHR42659">
    <property type="entry name" value="XANTHINE DEHYDROGENASE SUBUNIT C-RELATED"/>
    <property type="match status" value="1"/>
</dbReference>
<dbReference type="Proteomes" id="UP001527099">
    <property type="component" value="Unassembled WGS sequence"/>
</dbReference>
<feature type="domain" description="FAD-binding PCMH-type" evidence="4">
    <location>
        <begin position="8"/>
        <end position="181"/>
    </location>
</feature>
<evidence type="ECO:0000313" key="6">
    <source>
        <dbReference type="Proteomes" id="UP001527099"/>
    </source>
</evidence>
<dbReference type="InterPro" id="IPR005107">
    <property type="entry name" value="CO_DH_flav_C"/>
</dbReference>
<dbReference type="SUPFAM" id="SSF56176">
    <property type="entry name" value="FAD-binding/transporter-associated domain-like"/>
    <property type="match status" value="1"/>
</dbReference>
<keyword evidence="1" id="KW-0285">Flavoprotein</keyword>
<evidence type="ECO:0000256" key="2">
    <source>
        <dbReference type="ARBA" id="ARBA00022827"/>
    </source>
</evidence>
<dbReference type="EMBL" id="JAMDMX010000083">
    <property type="protein sequence ID" value="MCY9695962.1"/>
    <property type="molecule type" value="Genomic_DNA"/>
</dbReference>
<dbReference type="Gene3D" id="3.30.43.10">
    <property type="entry name" value="Uridine Diphospho-n-acetylenolpyruvylglucosamine Reductase, domain 2"/>
    <property type="match status" value="1"/>
</dbReference>
<dbReference type="RefSeq" id="WP_268617121.1">
    <property type="nucleotide sequence ID" value="NZ_JAMDMX010000083.1"/>
</dbReference>
<dbReference type="InterPro" id="IPR016167">
    <property type="entry name" value="FAD-bd_PCMH_sub1"/>
</dbReference>
<evidence type="ECO:0000256" key="3">
    <source>
        <dbReference type="ARBA" id="ARBA00023002"/>
    </source>
</evidence>
<accession>A0ABT4GIE0</accession>
<dbReference type="Pfam" id="PF03450">
    <property type="entry name" value="CO_deh_flav_C"/>
    <property type="match status" value="1"/>
</dbReference>
<dbReference type="InterPro" id="IPR036318">
    <property type="entry name" value="FAD-bd_PCMH-like_sf"/>
</dbReference>
<evidence type="ECO:0000259" key="4">
    <source>
        <dbReference type="PROSITE" id="PS51387"/>
    </source>
</evidence>
<comment type="caution">
    <text evidence="5">The sequence shown here is derived from an EMBL/GenBank/DDBJ whole genome shotgun (WGS) entry which is preliminary data.</text>
</comment>
<reference evidence="5 6" key="1">
    <citation type="submission" date="2022-05" db="EMBL/GenBank/DDBJ databases">
        <title>Genome Sequencing of Bee-Associated Microbes.</title>
        <authorList>
            <person name="Dunlap C."/>
        </authorList>
    </citation>
    <scope>NUCLEOTIDE SEQUENCE [LARGE SCALE GENOMIC DNA]</scope>
    <source>
        <strain evidence="5 6">NRRL B-14421</strain>
    </source>
</reference>
<organism evidence="5 6">
    <name type="scientific">Paenibacillus alginolyticus</name>
    <dbReference type="NCBI Taxonomy" id="59839"/>
    <lineage>
        <taxon>Bacteria</taxon>
        <taxon>Bacillati</taxon>
        <taxon>Bacillota</taxon>
        <taxon>Bacilli</taxon>
        <taxon>Bacillales</taxon>
        <taxon>Paenibacillaceae</taxon>
        <taxon>Paenibacillus</taxon>
    </lineage>
</organism>
<evidence type="ECO:0000313" key="5">
    <source>
        <dbReference type="EMBL" id="MCY9695962.1"/>
    </source>
</evidence>
<proteinExistence type="predicted"/>
<dbReference type="Gene3D" id="3.30.465.10">
    <property type="match status" value="1"/>
</dbReference>
<dbReference type="InterPro" id="IPR036683">
    <property type="entry name" value="CO_DH_flav_C_dom_sf"/>
</dbReference>
<evidence type="ECO:0000256" key="1">
    <source>
        <dbReference type="ARBA" id="ARBA00022630"/>
    </source>
</evidence>
<dbReference type="PANTHER" id="PTHR42659:SF2">
    <property type="entry name" value="XANTHINE DEHYDROGENASE SUBUNIT C-RELATED"/>
    <property type="match status" value="1"/>
</dbReference>
<keyword evidence="2" id="KW-0274">FAD</keyword>
<keyword evidence="3" id="KW-0560">Oxidoreductase</keyword>
<protein>
    <submittedName>
        <fullName evidence="5">FAD binding domain-containing protein</fullName>
    </submittedName>
</protein>
<dbReference type="InterPro" id="IPR016169">
    <property type="entry name" value="FAD-bd_PCMH_sub2"/>
</dbReference>
<dbReference type="SMART" id="SM01092">
    <property type="entry name" value="CO_deh_flav_C"/>
    <property type="match status" value="1"/>
</dbReference>
<keyword evidence="6" id="KW-1185">Reference proteome</keyword>
<dbReference type="PROSITE" id="PS51387">
    <property type="entry name" value="FAD_PCMH"/>
    <property type="match status" value="1"/>
</dbReference>
<dbReference type="InterPro" id="IPR016166">
    <property type="entry name" value="FAD-bd_PCMH"/>
</dbReference>
<dbReference type="InterPro" id="IPR002346">
    <property type="entry name" value="Mopterin_DH_FAD-bd"/>
</dbReference>
<dbReference type="InterPro" id="IPR051312">
    <property type="entry name" value="Diverse_Substr_Oxidored"/>
</dbReference>
<dbReference type="Pfam" id="PF00941">
    <property type="entry name" value="FAD_binding_5"/>
    <property type="match status" value="1"/>
</dbReference>
<sequence length="306" mass="32809">MSVPLYQLPEQQPSVWQPTSVEEAMRMKHKWGDDSVLIAGGTWLRTRWENGHSPLPQHLISLGNISSLSGLTIDSLGRIHIGPALCLADLMKNELVRQRCGLLVQACSEIAAPSVRNLASIGGNVMSRTGDLIPVLLVMDAQIICSDGQNERSIALMEWLGSPISSQNEVMTGIVVPMAAQMNAEEGSSYEFYLKVGRREAFTPSVVTVAGRLEIGTDGTLTSIALAAGGGSAVPARFKDLEAAAMGQPLTKELLKYLHKGVFAELDAVADDYAGVTYRKQTAANLIVSECYKAWQKGGGADAPRS</sequence>
<dbReference type="SUPFAM" id="SSF55447">
    <property type="entry name" value="CO dehydrogenase flavoprotein C-terminal domain-like"/>
    <property type="match status" value="1"/>
</dbReference>
<dbReference type="Gene3D" id="3.30.390.50">
    <property type="entry name" value="CO dehydrogenase flavoprotein, C-terminal domain"/>
    <property type="match status" value="1"/>
</dbReference>